<keyword evidence="10" id="KW-0807">Transducer</keyword>
<dbReference type="Pfam" id="PF00001">
    <property type="entry name" value="7tm_1"/>
    <property type="match status" value="1"/>
</dbReference>
<dbReference type="GO" id="GO:0019957">
    <property type="term" value="F:C-C chemokine binding"/>
    <property type="evidence" value="ECO:0007669"/>
    <property type="project" value="TreeGrafter"/>
</dbReference>
<evidence type="ECO:0000256" key="1">
    <source>
        <dbReference type="ARBA" id="ARBA00004651"/>
    </source>
</evidence>
<name>A0A2Y9QFN0_TRIMA</name>
<accession>A0A2Y9QFN0</accession>
<dbReference type="Gene3D" id="1.20.1070.10">
    <property type="entry name" value="Rhodopsin 7-helix transmembrane proteins"/>
    <property type="match status" value="1"/>
</dbReference>
<dbReference type="GO" id="GO:0009897">
    <property type="term" value="C:external side of plasma membrane"/>
    <property type="evidence" value="ECO:0007669"/>
    <property type="project" value="TreeGrafter"/>
</dbReference>
<dbReference type="PRINTS" id="PR00657">
    <property type="entry name" value="CCCHEMOKINER"/>
</dbReference>
<dbReference type="InterPro" id="IPR000355">
    <property type="entry name" value="Chemokine_rcpt"/>
</dbReference>
<evidence type="ECO:0000256" key="7">
    <source>
        <dbReference type="ARBA" id="ARBA00023157"/>
    </source>
</evidence>
<evidence type="ECO:0000256" key="11">
    <source>
        <dbReference type="SAM" id="MobiDB-lite"/>
    </source>
</evidence>
<evidence type="ECO:0000256" key="10">
    <source>
        <dbReference type="ARBA" id="ARBA00023224"/>
    </source>
</evidence>
<evidence type="ECO:0000313" key="14">
    <source>
        <dbReference type="Proteomes" id="UP000248480"/>
    </source>
</evidence>
<evidence type="ECO:0000256" key="12">
    <source>
        <dbReference type="SAM" id="Phobius"/>
    </source>
</evidence>
<feature type="transmembrane region" description="Helical" evidence="12">
    <location>
        <begin position="236"/>
        <end position="255"/>
    </location>
</feature>
<dbReference type="PANTHER" id="PTHR10489">
    <property type="entry name" value="CELL ADHESION MOLECULE"/>
    <property type="match status" value="1"/>
</dbReference>
<dbReference type="PROSITE" id="PS50262">
    <property type="entry name" value="G_PROTEIN_RECEP_F1_2"/>
    <property type="match status" value="1"/>
</dbReference>
<keyword evidence="5" id="KW-0297">G-protein coupled receptor</keyword>
<evidence type="ECO:0000256" key="6">
    <source>
        <dbReference type="ARBA" id="ARBA00023136"/>
    </source>
</evidence>
<dbReference type="RefSeq" id="XP_023582150.1">
    <property type="nucleotide sequence ID" value="XM_023726382.1"/>
</dbReference>
<evidence type="ECO:0000256" key="8">
    <source>
        <dbReference type="ARBA" id="ARBA00023170"/>
    </source>
</evidence>
<evidence type="ECO:0000256" key="3">
    <source>
        <dbReference type="ARBA" id="ARBA00022692"/>
    </source>
</evidence>
<feature type="transmembrane region" description="Helical" evidence="12">
    <location>
        <begin position="205"/>
        <end position="224"/>
    </location>
</feature>
<feature type="transmembrane region" description="Helical" evidence="12">
    <location>
        <begin position="75"/>
        <end position="98"/>
    </location>
</feature>
<dbReference type="PRINTS" id="PR00237">
    <property type="entry name" value="GPCRRHODOPSN"/>
</dbReference>
<evidence type="ECO:0000256" key="4">
    <source>
        <dbReference type="ARBA" id="ARBA00022989"/>
    </source>
</evidence>
<dbReference type="GO" id="GO:0016493">
    <property type="term" value="F:C-C chemokine receptor activity"/>
    <property type="evidence" value="ECO:0007669"/>
    <property type="project" value="TreeGrafter"/>
</dbReference>
<dbReference type="GO" id="GO:0019722">
    <property type="term" value="P:calcium-mediated signaling"/>
    <property type="evidence" value="ECO:0007669"/>
    <property type="project" value="TreeGrafter"/>
</dbReference>
<dbReference type="PANTHER" id="PTHR10489:SF655">
    <property type="entry name" value="C-C CHEMOKINE RECEPTOR-LIKE 2"/>
    <property type="match status" value="1"/>
</dbReference>
<evidence type="ECO:0000256" key="2">
    <source>
        <dbReference type="ARBA" id="ARBA00022475"/>
    </source>
</evidence>
<keyword evidence="14" id="KW-1185">Reference proteome</keyword>
<gene>
    <name evidence="15" type="primary">CCRL2</name>
</gene>
<dbReference type="GO" id="GO:0006955">
    <property type="term" value="P:immune response"/>
    <property type="evidence" value="ECO:0007669"/>
    <property type="project" value="TreeGrafter"/>
</dbReference>
<feature type="compositionally biased region" description="Basic and acidic residues" evidence="11">
    <location>
        <begin position="330"/>
        <end position="345"/>
    </location>
</feature>
<dbReference type="InterPro" id="IPR017452">
    <property type="entry name" value="GPCR_Rhodpsn_7TM"/>
</dbReference>
<keyword evidence="4 12" id="KW-1133">Transmembrane helix</keyword>
<comment type="subcellular location">
    <subcellularLocation>
        <location evidence="1">Cell membrane</location>
        <topology evidence="1">Multi-pass membrane protein</topology>
    </subcellularLocation>
</comment>
<evidence type="ECO:0000256" key="9">
    <source>
        <dbReference type="ARBA" id="ARBA00023180"/>
    </source>
</evidence>
<feature type="transmembrane region" description="Helical" evidence="12">
    <location>
        <begin position="110"/>
        <end position="131"/>
    </location>
</feature>
<dbReference type="GO" id="GO:0060326">
    <property type="term" value="P:cell chemotaxis"/>
    <property type="evidence" value="ECO:0007669"/>
    <property type="project" value="TreeGrafter"/>
</dbReference>
<organism evidence="14 15">
    <name type="scientific">Trichechus manatus latirostris</name>
    <name type="common">Florida manatee</name>
    <dbReference type="NCBI Taxonomy" id="127582"/>
    <lineage>
        <taxon>Eukaryota</taxon>
        <taxon>Metazoa</taxon>
        <taxon>Chordata</taxon>
        <taxon>Craniata</taxon>
        <taxon>Vertebrata</taxon>
        <taxon>Euteleostomi</taxon>
        <taxon>Mammalia</taxon>
        <taxon>Eutheria</taxon>
        <taxon>Afrotheria</taxon>
        <taxon>Sirenia</taxon>
        <taxon>Trichechidae</taxon>
        <taxon>Trichechus</taxon>
    </lineage>
</organism>
<feature type="transmembrane region" description="Helical" evidence="12">
    <location>
        <begin position="40"/>
        <end position="63"/>
    </location>
</feature>
<dbReference type="InterPro" id="IPR000276">
    <property type="entry name" value="GPCR_Rhodpsn"/>
</dbReference>
<dbReference type="CTD" id="9034"/>
<keyword evidence="3 12" id="KW-0812">Transmembrane</keyword>
<reference evidence="15" key="1">
    <citation type="submission" date="2025-08" db="UniProtKB">
        <authorList>
            <consortium name="RefSeq"/>
        </authorList>
    </citation>
    <scope>IDENTIFICATION</scope>
</reference>
<keyword evidence="6 12" id="KW-0472">Membrane</keyword>
<dbReference type="RefSeq" id="XP_004368764.2">
    <property type="nucleotide sequence ID" value="XM_004368707.3"/>
</dbReference>
<feature type="transmembrane region" description="Helical" evidence="12">
    <location>
        <begin position="143"/>
        <end position="165"/>
    </location>
</feature>
<dbReference type="GeneID" id="101359065"/>
<dbReference type="OrthoDB" id="9802979at2759"/>
<evidence type="ECO:0000259" key="13">
    <source>
        <dbReference type="PROSITE" id="PS50262"/>
    </source>
</evidence>
<dbReference type="GO" id="GO:0005737">
    <property type="term" value="C:cytoplasm"/>
    <property type="evidence" value="ECO:0007669"/>
    <property type="project" value="TreeGrafter"/>
</dbReference>
<evidence type="ECO:0000256" key="5">
    <source>
        <dbReference type="ARBA" id="ARBA00023040"/>
    </source>
</evidence>
<keyword evidence="7" id="KW-1015">Disulfide bond</keyword>
<keyword evidence="9" id="KW-0325">Glycoprotein</keyword>
<evidence type="ECO:0000313" key="15">
    <source>
        <dbReference type="RefSeq" id="XP_023582150.1"/>
    </source>
</evidence>
<dbReference type="Proteomes" id="UP000248480">
    <property type="component" value="Unplaced"/>
</dbReference>
<dbReference type="KEGG" id="tmu:101359065"/>
<dbReference type="SUPFAM" id="SSF81321">
    <property type="entry name" value="Family A G protein-coupled receptor-like"/>
    <property type="match status" value="1"/>
</dbReference>
<feature type="region of interest" description="Disordered" evidence="11">
    <location>
        <begin position="321"/>
        <end position="345"/>
    </location>
</feature>
<keyword evidence="2" id="KW-1003">Cell membrane</keyword>
<protein>
    <submittedName>
        <fullName evidence="15">C-C chemokine receptor-like 2 isoform X2</fullName>
    </submittedName>
</protein>
<dbReference type="GO" id="GO:0007204">
    <property type="term" value="P:positive regulation of cytosolic calcium ion concentration"/>
    <property type="evidence" value="ECO:0007669"/>
    <property type="project" value="TreeGrafter"/>
</dbReference>
<dbReference type="AlphaFoldDB" id="A0A2Y9QFN0"/>
<proteinExistence type="predicted"/>
<feature type="domain" description="G-protein coupled receptors family 1 profile" evidence="13">
    <location>
        <begin position="54"/>
        <end position="301"/>
    </location>
</feature>
<dbReference type="GO" id="GO:0006954">
    <property type="term" value="P:inflammatory response"/>
    <property type="evidence" value="ECO:0007669"/>
    <property type="project" value="TreeGrafter"/>
</dbReference>
<dbReference type="InterPro" id="IPR050119">
    <property type="entry name" value="CCR1-9-like"/>
</dbReference>
<sequence>MDNYTAAPDYEYDVLIEGDLKYDDLEQCDKYDGRALSPQLAPMLCSVFVVCLLGNLLVVLILVKYKGLRQVENVYFLNLAFSNLLFSLTLPFRASAALSGRIRGDPMHTILIGIYTIGLYSEVCFNVLLTVHRFLLQSSSSKACIVFRSILTSVLAWTMSVLISLPECVIYRPQMEGLEDKYSFYILHLLPANKTFWKYVLTLKMNVLGLLFPLFIFIFCYVQMRDRLTFRNSKNGLYKLVFTIMAIFLLMWAPYNIAIFLSSFKERFSLDDCKSSYGLDQGVQITEIIAATHCLVNPPLHVLFDQSFRRHLSHVLHLSKNTPVQPGKESGQDALRENHEYSTGV</sequence>
<keyword evidence="8" id="KW-0675">Receptor</keyword>